<dbReference type="EMBL" id="MN988488">
    <property type="protein sequence ID" value="QIG68327.1"/>
    <property type="molecule type" value="Genomic_DNA"/>
</dbReference>
<reference evidence="1 2" key="1">
    <citation type="submission" date="2020-01" db="EMBL/GenBank/DDBJ databases">
        <title>Patterns of diversity and host range of bacteriophage communities associated with bean-nodulatin bacteria.</title>
        <authorList>
            <person name="Vann Cauwenberghe J."/>
            <person name="Santamaria R.I."/>
            <person name="Bustos P."/>
            <person name="Juarez S."/>
            <person name="Gonzalez V."/>
        </authorList>
    </citation>
    <scope>NUCLEOTIDE SEQUENCE [LARGE SCALE GENOMIC DNA]</scope>
    <source>
        <strain evidence="2">RHph</strain>
    </source>
</reference>
<dbReference type="Proteomes" id="UP000612125">
    <property type="component" value="Segment"/>
</dbReference>
<proteinExistence type="predicted"/>
<protein>
    <submittedName>
        <fullName evidence="1">Uncharacterized protein</fullName>
    </submittedName>
</protein>
<keyword evidence="2" id="KW-1185">Reference proteome</keyword>
<gene>
    <name evidence="1" type="ORF">EVB57_050</name>
</gene>
<evidence type="ECO:0000313" key="2">
    <source>
        <dbReference type="Proteomes" id="UP000612125"/>
    </source>
</evidence>
<name>A0A7S5QYG9_9CAUD</name>
<sequence length="108" mass="11204">MAKNRVTSRSVALAVLNTWYQVPLAQSGKDGYVRTVYGTDKNATIEIALSVAAPAGAGTVLPVVEASRYSIQNAATHTLWVRATNAAAVGAYVEVDPSVNGLVLTATA</sequence>
<organism evidence="1 2">
    <name type="scientific">Rhizobium phage RHph_Y1_20</name>
    <dbReference type="NCBI Taxonomy" id="2509571"/>
    <lineage>
        <taxon>Viruses</taxon>
        <taxon>Duplodnaviria</taxon>
        <taxon>Heunggongvirae</taxon>
        <taxon>Uroviricota</taxon>
        <taxon>Caudoviricetes</taxon>
        <taxon>Autographivirales</taxon>
        <taxon>Dunnvirinae</taxon>
        <taxon>Tepoztlanvirus</taxon>
        <taxon>Tepoztlanvirus RHphY120</taxon>
    </lineage>
</organism>
<evidence type="ECO:0000313" key="1">
    <source>
        <dbReference type="EMBL" id="QIG68327.1"/>
    </source>
</evidence>
<accession>A0A7S5QYG9</accession>